<dbReference type="EC" id="2.7.13.3" evidence="2"/>
<dbReference type="SMART" id="SM00028">
    <property type="entry name" value="TPR"/>
    <property type="match status" value="4"/>
</dbReference>
<keyword evidence="7" id="KW-1185">Reference proteome</keyword>
<dbReference type="PROSITE" id="PS50109">
    <property type="entry name" value="HIS_KIN"/>
    <property type="match status" value="1"/>
</dbReference>
<dbReference type="SUPFAM" id="SSF55874">
    <property type="entry name" value="ATPase domain of HSP90 chaperone/DNA topoisomerase II/histidine kinase"/>
    <property type="match status" value="1"/>
</dbReference>
<keyword evidence="6" id="KW-0418">Kinase</keyword>
<protein>
    <recommendedName>
        <fullName evidence="2">histidine kinase</fullName>
        <ecNumber evidence="2">2.7.13.3</ecNumber>
    </recommendedName>
</protein>
<dbReference type="InterPro" id="IPR036097">
    <property type="entry name" value="HisK_dim/P_sf"/>
</dbReference>
<comment type="catalytic activity">
    <reaction evidence="1">
        <text>ATP + protein L-histidine = ADP + protein N-phospho-L-histidine.</text>
        <dbReference type="EC" id="2.7.13.3"/>
    </reaction>
</comment>
<dbReference type="OrthoDB" id="9781208at2"/>
<dbReference type="CDD" id="cd00075">
    <property type="entry name" value="HATPase"/>
    <property type="match status" value="1"/>
</dbReference>
<dbReference type="Gene3D" id="3.30.565.10">
    <property type="entry name" value="Histidine kinase-like ATPase, C-terminal domain"/>
    <property type="match status" value="1"/>
</dbReference>
<proteinExistence type="predicted"/>
<dbReference type="GO" id="GO:0000155">
    <property type="term" value="F:phosphorelay sensor kinase activity"/>
    <property type="evidence" value="ECO:0007669"/>
    <property type="project" value="InterPro"/>
</dbReference>
<dbReference type="InterPro" id="IPR011990">
    <property type="entry name" value="TPR-like_helical_dom_sf"/>
</dbReference>
<comment type="caution">
    <text evidence="6">The sequence shown here is derived from an EMBL/GenBank/DDBJ whole genome shotgun (WGS) entry which is preliminary data.</text>
</comment>
<accession>A0A4R2P179</accession>
<evidence type="ECO:0000313" key="7">
    <source>
        <dbReference type="Proteomes" id="UP000294564"/>
    </source>
</evidence>
<dbReference type="SMART" id="SM00387">
    <property type="entry name" value="HATPase_c"/>
    <property type="match status" value="1"/>
</dbReference>
<dbReference type="InterPro" id="IPR004358">
    <property type="entry name" value="Sig_transdc_His_kin-like_C"/>
</dbReference>
<sequence length="591" mass="68655">MIYKIKLTFLFFFFSFFLNSQSKEKDRVLFNLIKEKSQSHSNLPLFSKSIDFFCEKKWDSTIVYTEKLLNNNKLSFQEKDYCFFIRGFSFEKLKLNKPALNELLKVSKDFQFYNLVILRQGEISLKEQNYNKAIKYFSSLLSTKDTSFYMKRKNIINNIGVSYLLLKKYSIAEKYFLEILKKEKDTIELIGNYNNIANLYYNQYIDDIAINYFTKAYNLSKILKLSSDNIDSNQFELDRKILNEKGTAAFNMAIIEENRKDYQKALKYRKEYEQWQDSINNRARIYELGQKEKEFAVAAKQQEIDVLQLENRLKETQRKIFLFSAIGLLLFLGIGAYFFREKVKTNKIIAAQKETLDELNTTKDKLFSIVSHDLRSSVNALKSSNKMLLDNLASKNLEALENLLHKNSSIVNGAYGLLDNLLNWALLQTEQQYFSIESQRLFIITEHVAYNYKPLLLEKELNFENTISKKEVVQADQESLKIILRNLIDNAIKFSQPNGFIKIYSSTTTEGYTDLIVEDSGLGMSETTRLKLLDDSVLLNKKEHEDIIGTGLGIQLVKSMIEKNNGKFNIESELGNGTKMIVSLPKTNSNG</sequence>
<keyword evidence="4" id="KW-0812">Transmembrane</keyword>
<evidence type="ECO:0000256" key="4">
    <source>
        <dbReference type="SAM" id="Phobius"/>
    </source>
</evidence>
<dbReference type="SUPFAM" id="SSF48452">
    <property type="entry name" value="TPR-like"/>
    <property type="match status" value="1"/>
</dbReference>
<organism evidence="6 7">
    <name type="scientific">Tenacibaculum skagerrakense</name>
    <dbReference type="NCBI Taxonomy" id="186571"/>
    <lineage>
        <taxon>Bacteria</taxon>
        <taxon>Pseudomonadati</taxon>
        <taxon>Bacteroidota</taxon>
        <taxon>Flavobacteriia</taxon>
        <taxon>Flavobacteriales</taxon>
        <taxon>Flavobacteriaceae</taxon>
        <taxon>Tenacibaculum</taxon>
    </lineage>
</organism>
<evidence type="ECO:0000313" key="6">
    <source>
        <dbReference type="EMBL" id="TCP28433.1"/>
    </source>
</evidence>
<dbReference type="AlphaFoldDB" id="A0A4R2P179"/>
<keyword evidence="6" id="KW-0808">Transferase</keyword>
<dbReference type="InterPro" id="IPR019734">
    <property type="entry name" value="TPR_rpt"/>
</dbReference>
<keyword evidence="4" id="KW-1133">Transmembrane helix</keyword>
<keyword evidence="3" id="KW-0597">Phosphoprotein</keyword>
<name>A0A4R2P179_9FLAO</name>
<dbReference type="Proteomes" id="UP000294564">
    <property type="component" value="Unassembled WGS sequence"/>
</dbReference>
<feature type="transmembrane region" description="Helical" evidence="4">
    <location>
        <begin position="320"/>
        <end position="339"/>
    </location>
</feature>
<evidence type="ECO:0000256" key="1">
    <source>
        <dbReference type="ARBA" id="ARBA00000085"/>
    </source>
</evidence>
<dbReference type="EMBL" id="SLXM01000001">
    <property type="protein sequence ID" value="TCP28433.1"/>
    <property type="molecule type" value="Genomic_DNA"/>
</dbReference>
<keyword evidence="4" id="KW-0472">Membrane</keyword>
<evidence type="ECO:0000256" key="2">
    <source>
        <dbReference type="ARBA" id="ARBA00012438"/>
    </source>
</evidence>
<dbReference type="Gene3D" id="1.10.287.130">
    <property type="match status" value="1"/>
</dbReference>
<dbReference type="SUPFAM" id="SSF47384">
    <property type="entry name" value="Homodimeric domain of signal transducing histidine kinase"/>
    <property type="match status" value="1"/>
</dbReference>
<dbReference type="InterPro" id="IPR003594">
    <property type="entry name" value="HATPase_dom"/>
</dbReference>
<dbReference type="PANTHER" id="PTHR43547">
    <property type="entry name" value="TWO-COMPONENT HISTIDINE KINASE"/>
    <property type="match status" value="1"/>
</dbReference>
<evidence type="ECO:0000256" key="3">
    <source>
        <dbReference type="ARBA" id="ARBA00022553"/>
    </source>
</evidence>
<gene>
    <name evidence="6" type="ORF">EV195_101611</name>
</gene>
<feature type="domain" description="Histidine kinase" evidence="5">
    <location>
        <begin position="369"/>
        <end position="588"/>
    </location>
</feature>
<dbReference type="InterPro" id="IPR005467">
    <property type="entry name" value="His_kinase_dom"/>
</dbReference>
<dbReference type="PANTHER" id="PTHR43547:SF2">
    <property type="entry name" value="HYBRID SIGNAL TRANSDUCTION HISTIDINE KINASE C"/>
    <property type="match status" value="1"/>
</dbReference>
<reference evidence="6 7" key="1">
    <citation type="submission" date="2019-03" db="EMBL/GenBank/DDBJ databases">
        <title>Genomic Encyclopedia of Type Strains, Phase IV (KMG-IV): sequencing the most valuable type-strain genomes for metagenomic binning, comparative biology and taxonomic classification.</title>
        <authorList>
            <person name="Goeker M."/>
        </authorList>
    </citation>
    <scope>NUCLEOTIDE SEQUENCE [LARGE SCALE GENOMIC DNA]</scope>
    <source>
        <strain evidence="6 7">DSM 14836</strain>
    </source>
</reference>
<dbReference type="Gene3D" id="1.25.40.10">
    <property type="entry name" value="Tetratricopeptide repeat domain"/>
    <property type="match status" value="1"/>
</dbReference>
<evidence type="ECO:0000259" key="5">
    <source>
        <dbReference type="PROSITE" id="PS50109"/>
    </source>
</evidence>
<dbReference type="Pfam" id="PF02518">
    <property type="entry name" value="HATPase_c"/>
    <property type="match status" value="1"/>
</dbReference>
<dbReference type="PRINTS" id="PR00344">
    <property type="entry name" value="BCTRLSENSOR"/>
</dbReference>
<dbReference type="InterPro" id="IPR036890">
    <property type="entry name" value="HATPase_C_sf"/>
</dbReference>